<reference evidence="13 14" key="1">
    <citation type="submission" date="2019-08" db="EMBL/GenBank/DDBJ databases">
        <title>Complete genome sequence of Thermosulfurimonas marina SU872T, an anaerobic thermophilic chemolithoautotrophic bacterium isolated from a shallow marine hydrothermal vent.</title>
        <authorList>
            <person name="Allioux M."/>
            <person name="Jebbar M."/>
            <person name="Slobodkina G."/>
            <person name="Slobodkin A."/>
            <person name="Moalic Y."/>
            <person name="Frolova A."/>
            <person name="Shao Z."/>
            <person name="Alain K."/>
        </authorList>
    </citation>
    <scope>NUCLEOTIDE SEQUENCE [LARGE SCALE GENOMIC DNA]</scope>
    <source>
        <strain evidence="13 14">SU872</strain>
    </source>
</reference>
<evidence type="ECO:0000256" key="6">
    <source>
        <dbReference type="ARBA" id="ARBA00034021"/>
    </source>
</evidence>
<dbReference type="NCBIfam" id="TIGR00493">
    <property type="entry name" value="clpP"/>
    <property type="match status" value="1"/>
</dbReference>
<keyword evidence="4 7" id="KW-0378">Hydrolase</keyword>
<dbReference type="GO" id="GO:0051117">
    <property type="term" value="F:ATPase binding"/>
    <property type="evidence" value="ECO:0007669"/>
    <property type="project" value="TreeGrafter"/>
</dbReference>
<protein>
    <recommendedName>
        <fullName evidence="7 12">ATP-dependent Clp protease proteolytic subunit</fullName>
        <ecNumber evidence="7 10">3.4.21.92</ecNumber>
    </recommendedName>
    <alternativeName>
        <fullName evidence="7">Endopeptidase Clp</fullName>
    </alternativeName>
</protein>
<dbReference type="InterPro" id="IPR001907">
    <property type="entry name" value="ClpP"/>
</dbReference>
<dbReference type="SUPFAM" id="SSF52096">
    <property type="entry name" value="ClpP/crotonase"/>
    <property type="match status" value="1"/>
</dbReference>
<dbReference type="EC" id="3.4.21.92" evidence="7 10"/>
<sequence>MPLIPIVIEQTGRGERAYDIYSRLLKERIVFIGGPIDDHLANLVIAQLLFLEAEDPERDIMLYINSPGGLVTAGLAIYDTMQYVKPDICTICMGQAASMAAVLLAAGAKGKRYALPHSRIMLHQPIGAFQGQATDVDIQAREILRLREILNNILARHTGQPVERIRQDTERDFYMSGEEAQKYGIIDKIIEPREAQKKEEKEKA</sequence>
<dbReference type="PRINTS" id="PR00127">
    <property type="entry name" value="CLPPROTEASEP"/>
</dbReference>
<evidence type="ECO:0000256" key="7">
    <source>
        <dbReference type="HAMAP-Rule" id="MF_00444"/>
    </source>
</evidence>
<organism evidence="13 14">
    <name type="scientific">Thermosulfurimonas marina</name>
    <dbReference type="NCBI Taxonomy" id="2047767"/>
    <lineage>
        <taxon>Bacteria</taxon>
        <taxon>Pseudomonadati</taxon>
        <taxon>Thermodesulfobacteriota</taxon>
        <taxon>Thermodesulfobacteria</taxon>
        <taxon>Thermodesulfobacteriales</taxon>
        <taxon>Thermodesulfobacteriaceae</taxon>
        <taxon>Thermosulfurimonas</taxon>
    </lineage>
</organism>
<keyword evidence="2 7" id="KW-0963">Cytoplasm</keyword>
<dbReference type="EMBL" id="CP042909">
    <property type="protein sequence ID" value="QJA05962.1"/>
    <property type="molecule type" value="Genomic_DNA"/>
</dbReference>
<dbReference type="NCBIfam" id="NF009205">
    <property type="entry name" value="PRK12553.1"/>
    <property type="match status" value="1"/>
</dbReference>
<feature type="active site" evidence="7 9">
    <location>
        <position position="123"/>
    </location>
</feature>
<dbReference type="FunFam" id="3.90.226.10:FF:000001">
    <property type="entry name" value="ATP-dependent Clp protease proteolytic subunit"/>
    <property type="match status" value="1"/>
</dbReference>
<dbReference type="InterPro" id="IPR033135">
    <property type="entry name" value="ClpP_His_AS"/>
</dbReference>
<evidence type="ECO:0000256" key="8">
    <source>
        <dbReference type="PROSITE-ProRule" id="PRU10085"/>
    </source>
</evidence>
<comment type="similarity">
    <text evidence="1 7 12">Belongs to the peptidase S14 family.</text>
</comment>
<evidence type="ECO:0000256" key="5">
    <source>
        <dbReference type="ARBA" id="ARBA00022825"/>
    </source>
</evidence>
<dbReference type="Pfam" id="PF00574">
    <property type="entry name" value="CLP_protease"/>
    <property type="match status" value="1"/>
</dbReference>
<keyword evidence="5 7" id="KW-0720">Serine protease</keyword>
<evidence type="ECO:0000313" key="14">
    <source>
        <dbReference type="Proteomes" id="UP000501253"/>
    </source>
</evidence>
<dbReference type="GO" id="GO:0004252">
    <property type="term" value="F:serine-type endopeptidase activity"/>
    <property type="evidence" value="ECO:0007669"/>
    <property type="project" value="UniProtKB-UniRule"/>
</dbReference>
<dbReference type="AlphaFoldDB" id="A0A6H1WS02"/>
<evidence type="ECO:0000256" key="4">
    <source>
        <dbReference type="ARBA" id="ARBA00022801"/>
    </source>
</evidence>
<evidence type="ECO:0000256" key="9">
    <source>
        <dbReference type="PROSITE-ProRule" id="PRU10086"/>
    </source>
</evidence>
<accession>A0A6H1WS02</accession>
<dbReference type="RefSeq" id="WP_168719316.1">
    <property type="nucleotide sequence ID" value="NZ_CP042909.1"/>
</dbReference>
<feature type="active site" description="Nucleophile" evidence="7">
    <location>
        <position position="98"/>
    </location>
</feature>
<evidence type="ECO:0000256" key="3">
    <source>
        <dbReference type="ARBA" id="ARBA00022670"/>
    </source>
</evidence>
<dbReference type="NCBIfam" id="NF001368">
    <property type="entry name" value="PRK00277.1"/>
    <property type="match status" value="1"/>
</dbReference>
<evidence type="ECO:0000256" key="1">
    <source>
        <dbReference type="ARBA" id="ARBA00007039"/>
    </source>
</evidence>
<gene>
    <name evidence="7 13" type="primary">clpP</name>
    <name evidence="13" type="ORF">FVE67_03750</name>
</gene>
<dbReference type="KEGG" id="tmai:FVE67_03750"/>
<keyword evidence="14" id="KW-1185">Reference proteome</keyword>
<name>A0A6H1WS02_9BACT</name>
<dbReference type="PROSITE" id="PS00381">
    <property type="entry name" value="CLP_PROTEASE_SER"/>
    <property type="match status" value="1"/>
</dbReference>
<evidence type="ECO:0000256" key="12">
    <source>
        <dbReference type="RuleBase" id="RU003567"/>
    </source>
</evidence>
<dbReference type="Proteomes" id="UP000501253">
    <property type="component" value="Chromosome"/>
</dbReference>
<feature type="active site" evidence="8">
    <location>
        <position position="98"/>
    </location>
</feature>
<dbReference type="PROSITE" id="PS00382">
    <property type="entry name" value="CLP_PROTEASE_HIS"/>
    <property type="match status" value="1"/>
</dbReference>
<proteinExistence type="inferred from homology"/>
<dbReference type="PANTHER" id="PTHR10381:SF70">
    <property type="entry name" value="ATP-DEPENDENT CLP PROTEASE PROTEOLYTIC SUBUNIT"/>
    <property type="match status" value="1"/>
</dbReference>
<comment type="catalytic activity">
    <reaction evidence="6 7 9">
        <text>Hydrolysis of proteins to small peptides in the presence of ATP and magnesium. alpha-casein is the usual test substrate. In the absence of ATP, only oligopeptides shorter than five residues are hydrolyzed (such as succinyl-Leu-Tyr-|-NHMec, and Leu-Tyr-Leu-|-Tyr-Trp, in which cleavage of the -Tyr-|-Leu- and -Tyr-|-Trp bonds also occurs).</text>
        <dbReference type="EC" id="3.4.21.92"/>
    </reaction>
</comment>
<dbReference type="GO" id="GO:0005737">
    <property type="term" value="C:cytoplasm"/>
    <property type="evidence" value="ECO:0007669"/>
    <property type="project" value="UniProtKB-SubCell"/>
</dbReference>
<dbReference type="InterPro" id="IPR023562">
    <property type="entry name" value="ClpP/TepA"/>
</dbReference>
<comment type="subunit">
    <text evidence="7">Fourteen ClpP subunits assemble into 2 heptameric rings which stack back to back to give a disk-like structure with a central cavity, resembling the structure of eukaryotic proteasomes.</text>
</comment>
<dbReference type="InterPro" id="IPR029045">
    <property type="entry name" value="ClpP/crotonase-like_dom_sf"/>
</dbReference>
<dbReference type="Gene3D" id="3.90.226.10">
    <property type="entry name" value="2-enoyl-CoA Hydratase, Chain A, domain 1"/>
    <property type="match status" value="1"/>
</dbReference>
<dbReference type="GO" id="GO:0004176">
    <property type="term" value="F:ATP-dependent peptidase activity"/>
    <property type="evidence" value="ECO:0007669"/>
    <property type="project" value="InterPro"/>
</dbReference>
<dbReference type="PANTHER" id="PTHR10381">
    <property type="entry name" value="ATP-DEPENDENT CLP PROTEASE PROTEOLYTIC SUBUNIT"/>
    <property type="match status" value="1"/>
</dbReference>
<comment type="subcellular location">
    <subcellularLocation>
        <location evidence="7">Cytoplasm</location>
    </subcellularLocation>
</comment>
<dbReference type="HAMAP" id="MF_00444">
    <property type="entry name" value="ClpP"/>
    <property type="match status" value="1"/>
</dbReference>
<evidence type="ECO:0000256" key="11">
    <source>
        <dbReference type="RuleBase" id="RU000550"/>
    </source>
</evidence>
<evidence type="ECO:0000313" key="13">
    <source>
        <dbReference type="EMBL" id="QJA05962.1"/>
    </source>
</evidence>
<evidence type="ECO:0000256" key="2">
    <source>
        <dbReference type="ARBA" id="ARBA00022490"/>
    </source>
</evidence>
<dbReference type="CDD" id="cd07017">
    <property type="entry name" value="S14_ClpP_2"/>
    <property type="match status" value="1"/>
</dbReference>
<dbReference type="InterPro" id="IPR018215">
    <property type="entry name" value="ClpP_Ser_AS"/>
</dbReference>
<comment type="function">
    <text evidence="7 11">Cleaves peptides in various proteins in a process that requires ATP hydrolysis. Has a chymotrypsin-like activity. Plays a major role in the degradation of misfolded proteins.</text>
</comment>
<dbReference type="GO" id="GO:0009368">
    <property type="term" value="C:endopeptidase Clp complex"/>
    <property type="evidence" value="ECO:0007669"/>
    <property type="project" value="TreeGrafter"/>
</dbReference>
<dbReference type="GO" id="GO:0006515">
    <property type="term" value="P:protein quality control for misfolded or incompletely synthesized proteins"/>
    <property type="evidence" value="ECO:0007669"/>
    <property type="project" value="TreeGrafter"/>
</dbReference>
<evidence type="ECO:0000256" key="10">
    <source>
        <dbReference type="RuleBase" id="RU000549"/>
    </source>
</evidence>
<keyword evidence="3 7" id="KW-0645">Protease</keyword>